<evidence type="ECO:0000259" key="1">
    <source>
        <dbReference type="Pfam" id="PF21806"/>
    </source>
</evidence>
<dbReference type="AlphaFoldDB" id="A0A438MIP5"/>
<evidence type="ECO:0000313" key="3">
    <source>
        <dbReference type="Proteomes" id="UP000284824"/>
    </source>
</evidence>
<keyword evidence="3" id="KW-1185">Reference proteome</keyword>
<evidence type="ECO:0000313" key="2">
    <source>
        <dbReference type="EMBL" id="RVX45779.1"/>
    </source>
</evidence>
<dbReference type="RefSeq" id="WP_127937470.1">
    <property type="nucleotide sequence ID" value="NZ_SAUN01000001.1"/>
</dbReference>
<dbReference type="InterPro" id="IPR049244">
    <property type="entry name" value="DUF6879"/>
</dbReference>
<gene>
    <name evidence="2" type="ORF">EDD27_8598</name>
</gene>
<protein>
    <recommendedName>
        <fullName evidence="1">DUF6879 domain-containing protein</fullName>
    </recommendedName>
</protein>
<organism evidence="2 3">
    <name type="scientific">Nonomuraea polychroma</name>
    <dbReference type="NCBI Taxonomy" id="46176"/>
    <lineage>
        <taxon>Bacteria</taxon>
        <taxon>Bacillati</taxon>
        <taxon>Actinomycetota</taxon>
        <taxon>Actinomycetes</taxon>
        <taxon>Streptosporangiales</taxon>
        <taxon>Streptosporangiaceae</taxon>
        <taxon>Nonomuraea</taxon>
    </lineage>
</organism>
<feature type="domain" description="DUF6879" evidence="1">
    <location>
        <begin position="7"/>
        <end position="168"/>
    </location>
</feature>
<dbReference type="OrthoDB" id="3821358at2"/>
<dbReference type="Proteomes" id="UP000284824">
    <property type="component" value="Unassembled WGS sequence"/>
</dbReference>
<dbReference type="Pfam" id="PF21806">
    <property type="entry name" value="DUF6879"/>
    <property type="match status" value="1"/>
</dbReference>
<proteinExistence type="predicted"/>
<sequence>MTLVSGDAFGDLFRSFEHTAFRLEPRERYNSPGEDEPLRRFLAGEPDDLAWNRPWLDLMAEHAAKGKFVHRVRVVSVPLSDYSRFGLWCAEFAIQAGEDIRYLDRAQAAGLPELDYWLFDSKWAARLKFDEDDVLLGAEIVTDPATVVELAAARDDAWHRAITREQFLADLARESDG</sequence>
<dbReference type="EMBL" id="SAUN01000001">
    <property type="protein sequence ID" value="RVX45779.1"/>
    <property type="molecule type" value="Genomic_DNA"/>
</dbReference>
<name>A0A438MIP5_9ACTN</name>
<comment type="caution">
    <text evidence="2">The sequence shown here is derived from an EMBL/GenBank/DDBJ whole genome shotgun (WGS) entry which is preliminary data.</text>
</comment>
<reference evidence="2 3" key="1">
    <citation type="submission" date="2019-01" db="EMBL/GenBank/DDBJ databases">
        <title>Sequencing the genomes of 1000 actinobacteria strains.</title>
        <authorList>
            <person name="Klenk H.-P."/>
        </authorList>
    </citation>
    <scope>NUCLEOTIDE SEQUENCE [LARGE SCALE GENOMIC DNA]</scope>
    <source>
        <strain evidence="2 3">DSM 43925</strain>
    </source>
</reference>
<accession>A0A438MIP5</accession>